<dbReference type="AlphaFoldDB" id="A0A6J6QI18"/>
<gene>
    <name evidence="1" type="ORF">UFOPK2593_01195</name>
</gene>
<organism evidence="1">
    <name type="scientific">freshwater metagenome</name>
    <dbReference type="NCBI Taxonomy" id="449393"/>
    <lineage>
        <taxon>unclassified sequences</taxon>
        <taxon>metagenomes</taxon>
        <taxon>ecological metagenomes</taxon>
    </lineage>
</organism>
<name>A0A6J6QI18_9ZZZZ</name>
<protein>
    <submittedName>
        <fullName evidence="1">Unannotated protein</fullName>
    </submittedName>
</protein>
<accession>A0A6J6QI18</accession>
<sequence length="69" mass="7242">MPPSWGTTATLRGTVGRARLAVAVKVPLPFRIAWIELVAESVVVDVVPPIRPVTVTVAVSVLPPAVEMG</sequence>
<proteinExistence type="predicted"/>
<evidence type="ECO:0000313" key="1">
    <source>
        <dbReference type="EMBL" id="CAB4711480.1"/>
    </source>
</evidence>
<dbReference type="EMBL" id="CAEZXW010000092">
    <property type="protein sequence ID" value="CAB4711480.1"/>
    <property type="molecule type" value="Genomic_DNA"/>
</dbReference>
<reference evidence="1" key="1">
    <citation type="submission" date="2020-05" db="EMBL/GenBank/DDBJ databases">
        <authorList>
            <person name="Chiriac C."/>
            <person name="Salcher M."/>
            <person name="Ghai R."/>
            <person name="Kavagutti S V."/>
        </authorList>
    </citation>
    <scope>NUCLEOTIDE SEQUENCE</scope>
</reference>